<evidence type="ECO:0000259" key="4">
    <source>
        <dbReference type="SMART" id="SM00701"/>
    </source>
</evidence>
<dbReference type="PANTHER" id="PTHR11022:SF66">
    <property type="entry name" value="N-ACETYLMURAMOYL-L-ALANINE AMIDASE"/>
    <property type="match status" value="1"/>
</dbReference>
<dbReference type="EMBL" id="JAATJU010022000">
    <property type="protein sequence ID" value="KAH0512288.1"/>
    <property type="molecule type" value="Genomic_DNA"/>
</dbReference>
<feature type="domain" description="Peptidoglycan recognition protein family" evidence="4">
    <location>
        <begin position="349"/>
        <end position="495"/>
    </location>
</feature>
<feature type="domain" description="N-acetylmuramoyl-L-alanine amidase" evidence="3">
    <location>
        <begin position="362"/>
        <end position="501"/>
    </location>
</feature>
<dbReference type="SMART" id="SM00644">
    <property type="entry name" value="Ami_2"/>
    <property type="match status" value="1"/>
</dbReference>
<gene>
    <name evidence="5" type="ORF">LTLLF_144370</name>
</gene>
<dbReference type="GO" id="GO:0051239">
    <property type="term" value="P:regulation of multicellular organismal process"/>
    <property type="evidence" value="ECO:0007669"/>
    <property type="project" value="UniProtKB-ARBA"/>
</dbReference>
<name>A0A8J6KV01_MICOH</name>
<evidence type="ECO:0000256" key="1">
    <source>
        <dbReference type="ARBA" id="ARBA00007553"/>
    </source>
</evidence>
<dbReference type="GO" id="GO:0002376">
    <property type="term" value="P:immune system process"/>
    <property type="evidence" value="ECO:0007669"/>
    <property type="project" value="UniProtKB-KW"/>
</dbReference>
<comment type="similarity">
    <text evidence="1">Belongs to the N-acetylmuramoyl-L-alanine amidase 2 family.</text>
</comment>
<dbReference type="PANTHER" id="PTHR11022">
    <property type="entry name" value="PEPTIDOGLYCAN RECOGNITION PROTEIN"/>
    <property type="match status" value="1"/>
</dbReference>
<sequence>MYWRGSGTSDADAFSPPAASSLPLVMDSIIQALAELEQKVPVTEASGTAPARILSANHVSPHNSLHQYLLRKAPSHNMTESEPHSLSPELQTLISEVAQHDVRDGQEYGVVLAPDGSTVAVKPLLIGLEAGLQGHDCLATPCDAGDTTTNVAAIWPGLMDASTKASTDGGATSPNEKAKTTTTVDRLLALILAGDLGLTFLHGSQTQSSPGLGTEGCWDQLSAPRVFTLLDPKASRLTMAFLNGALDGALLGDHLSRVSRPRPPLSHLLREYYGDGVAGDPKFRSNFRRQNGATLTSDPTLAQQVWEALVQLQRLEPKQPQLQNMTQEELAQVDSLATKEFTETFLGCPAILPRCRWGAAPYRGNPTPLRLPLGFLYVHHTYVPAPPCTTFQRCAANMRSMQRFHQDVRHWDDIGYSFVVGSDGYVYEGRGWHWVGAHTRGHNSRGFGVAFVGNYTGSLPSDTALKTVRDVLPSCAIRLGHLLPDYKVLGHRQLVHSDCPGNALFNLLRTWPHFTAVSLPVTAHGIICPVCSEHTSSALALPPSQLVFCLTANPSAGTPLIYNLSLTFVTHTC</sequence>
<evidence type="ECO:0000313" key="5">
    <source>
        <dbReference type="EMBL" id="KAH0512288.1"/>
    </source>
</evidence>
<dbReference type="Pfam" id="PF01510">
    <property type="entry name" value="Amidase_2"/>
    <property type="match status" value="1"/>
</dbReference>
<organism evidence="5 6">
    <name type="scientific">Microtus ochrogaster</name>
    <name type="common">Prairie vole</name>
    <dbReference type="NCBI Taxonomy" id="79684"/>
    <lineage>
        <taxon>Eukaryota</taxon>
        <taxon>Metazoa</taxon>
        <taxon>Chordata</taxon>
        <taxon>Craniata</taxon>
        <taxon>Vertebrata</taxon>
        <taxon>Euteleostomi</taxon>
        <taxon>Mammalia</taxon>
        <taxon>Eutheria</taxon>
        <taxon>Euarchontoglires</taxon>
        <taxon>Glires</taxon>
        <taxon>Rodentia</taxon>
        <taxon>Myomorpha</taxon>
        <taxon>Muroidea</taxon>
        <taxon>Cricetidae</taxon>
        <taxon>Arvicolinae</taxon>
        <taxon>Microtus</taxon>
    </lineage>
</organism>
<keyword evidence="2" id="KW-0391">Immunity</keyword>
<dbReference type="InterPro" id="IPR002502">
    <property type="entry name" value="Amidase_domain"/>
</dbReference>
<dbReference type="GO" id="GO:0009253">
    <property type="term" value="P:peptidoglycan catabolic process"/>
    <property type="evidence" value="ECO:0007669"/>
    <property type="project" value="InterPro"/>
</dbReference>
<dbReference type="Proteomes" id="UP000710432">
    <property type="component" value="Unassembled WGS sequence"/>
</dbReference>
<dbReference type="InterPro" id="IPR036505">
    <property type="entry name" value="Amidase/PGRP_sf"/>
</dbReference>
<dbReference type="InterPro" id="IPR006619">
    <property type="entry name" value="PGRP_domain_met/bac"/>
</dbReference>
<dbReference type="CDD" id="cd06583">
    <property type="entry name" value="PGRP"/>
    <property type="match status" value="1"/>
</dbReference>
<protein>
    <submittedName>
        <fullName evidence="5">N-acetylmuramoyl-L-alanine amidase</fullName>
    </submittedName>
</protein>
<accession>A0A8J6KV01</accession>
<proteinExistence type="inferred from homology"/>
<comment type="caution">
    <text evidence="5">The sequence shown here is derived from an EMBL/GenBank/DDBJ whole genome shotgun (WGS) entry which is preliminary data.</text>
</comment>
<dbReference type="SMART" id="SM00701">
    <property type="entry name" value="PGRP"/>
    <property type="match status" value="1"/>
</dbReference>
<dbReference type="InterPro" id="IPR015510">
    <property type="entry name" value="PGRP"/>
</dbReference>
<dbReference type="GO" id="GO:0008745">
    <property type="term" value="F:N-acetylmuramoyl-L-alanine amidase activity"/>
    <property type="evidence" value="ECO:0007669"/>
    <property type="project" value="InterPro"/>
</dbReference>
<evidence type="ECO:0000259" key="3">
    <source>
        <dbReference type="SMART" id="SM00644"/>
    </source>
</evidence>
<dbReference type="AlphaFoldDB" id="A0A8J6KV01"/>
<evidence type="ECO:0000313" key="6">
    <source>
        <dbReference type="Proteomes" id="UP000710432"/>
    </source>
</evidence>
<reference evidence="5" key="1">
    <citation type="submission" date="2020-03" db="EMBL/GenBank/DDBJ databases">
        <title>Studies in the Genomics of Life Span.</title>
        <authorList>
            <person name="Glass D."/>
        </authorList>
    </citation>
    <scope>NUCLEOTIDE SEQUENCE</scope>
    <source>
        <strain evidence="5">LTLLF</strain>
        <tissue evidence="5">Muscle</tissue>
    </source>
</reference>
<dbReference type="FunFam" id="3.40.80.10:FF:000001">
    <property type="entry name" value="Peptidoglycan recognition protein 1"/>
    <property type="match status" value="1"/>
</dbReference>
<dbReference type="SUPFAM" id="SSF55846">
    <property type="entry name" value="N-acetylmuramoyl-L-alanine amidase-like"/>
    <property type="match status" value="1"/>
</dbReference>
<dbReference type="GO" id="GO:0008270">
    <property type="term" value="F:zinc ion binding"/>
    <property type="evidence" value="ECO:0007669"/>
    <property type="project" value="InterPro"/>
</dbReference>
<dbReference type="Gene3D" id="3.40.80.10">
    <property type="entry name" value="Peptidoglycan recognition protein-like"/>
    <property type="match status" value="1"/>
</dbReference>
<evidence type="ECO:0000256" key="2">
    <source>
        <dbReference type="ARBA" id="ARBA00022859"/>
    </source>
</evidence>